<dbReference type="PANTHER" id="PTHR41533:SF1">
    <property type="entry name" value="L,D-TRANSPEPTIDASE YCBB-RELATED"/>
    <property type="match status" value="1"/>
</dbReference>
<feature type="region of interest" description="Disordered" evidence="1">
    <location>
        <begin position="199"/>
        <end position="221"/>
    </location>
</feature>
<evidence type="ECO:0000313" key="5">
    <source>
        <dbReference type="Proteomes" id="UP000217895"/>
    </source>
</evidence>
<reference evidence="4 5" key="1">
    <citation type="submission" date="2017-06" db="EMBL/GenBank/DDBJ databases">
        <title>Genome sequencing of cyanobaciteial culture collection at National Institute for Environmental Studies (NIES).</title>
        <authorList>
            <person name="Hirose Y."/>
            <person name="Shimura Y."/>
            <person name="Fujisawa T."/>
            <person name="Nakamura Y."/>
            <person name="Kawachi M."/>
        </authorList>
    </citation>
    <scope>NUCLEOTIDE SEQUENCE [LARGE SCALE GENOMIC DNA]</scope>
    <source>
        <strain evidence="4 5">NIES-2135</strain>
    </source>
</reference>
<dbReference type="InterPro" id="IPR052905">
    <property type="entry name" value="LD-transpeptidase_YkuD-like"/>
</dbReference>
<dbReference type="PANTHER" id="PTHR41533">
    <property type="entry name" value="L,D-TRANSPEPTIDASE HI_1667-RELATED"/>
    <property type="match status" value="1"/>
</dbReference>
<evidence type="ECO:0000256" key="1">
    <source>
        <dbReference type="SAM" id="MobiDB-lite"/>
    </source>
</evidence>
<dbReference type="EMBL" id="AP018203">
    <property type="protein sequence ID" value="BAY54366.1"/>
    <property type="molecule type" value="Genomic_DNA"/>
</dbReference>
<evidence type="ECO:0000313" key="4">
    <source>
        <dbReference type="EMBL" id="BAY54366.1"/>
    </source>
</evidence>
<proteinExistence type="predicted"/>
<evidence type="ECO:0000259" key="3">
    <source>
        <dbReference type="Pfam" id="PF01471"/>
    </source>
</evidence>
<keyword evidence="5" id="KW-1185">Reference proteome</keyword>
<dbReference type="InterPro" id="IPR002477">
    <property type="entry name" value="Peptidoglycan-bd-like"/>
</dbReference>
<dbReference type="SUPFAM" id="SSF47090">
    <property type="entry name" value="PGBD-like"/>
    <property type="match status" value="3"/>
</dbReference>
<gene>
    <name evidence="4" type="ORF">NIES2135_11830</name>
</gene>
<sequence length="353" mass="38517">MKMIAYLHRAGENKSPDHAQIKQIRSGNLCVRILSVLMGCAIAGFTQIAMAQELLRKGSSGQAVVELQNRLQELNCYDGSITGYFGDQTETAVIRCQQQFGIEADGIVGASTYNALGIGTTVNPDTGFENQFGDRLRVGDRGSRVQQLQQQLQAAGYYYSEIDGVFGSATQSAVIQLQRDFRLPETGEADASVYAVLDRGSVPTSPTNRPGTGLQRGDRGTQVSELQQQLNRLGYSVRVDGIFGASTEAAVLDFQQRNLLATTGEADARTLNQIRQSAESSASLNVRRYVVIVPIPTTTEWSRVLNIAPSATPRKDRLGDYAEVNRYTTPEAAERIAANLRSQGFPDARVIFR</sequence>
<accession>A0A1Z4JCB1</accession>
<dbReference type="InterPro" id="IPR036366">
    <property type="entry name" value="PGBDSf"/>
</dbReference>
<organism evidence="4 5">
    <name type="scientific">Leptolyngbya boryana NIES-2135</name>
    <dbReference type="NCBI Taxonomy" id="1973484"/>
    <lineage>
        <taxon>Bacteria</taxon>
        <taxon>Bacillati</taxon>
        <taxon>Cyanobacteriota</taxon>
        <taxon>Cyanophyceae</taxon>
        <taxon>Leptolyngbyales</taxon>
        <taxon>Leptolyngbyaceae</taxon>
        <taxon>Leptolyngbya group</taxon>
        <taxon>Leptolyngbya</taxon>
    </lineage>
</organism>
<dbReference type="InterPro" id="IPR036365">
    <property type="entry name" value="PGBD-like_sf"/>
</dbReference>
<feature type="domain" description="Peptidoglycan binding-like" evidence="3">
    <location>
        <begin position="60"/>
        <end position="116"/>
    </location>
</feature>
<feature type="domain" description="Peptidoglycan binding-like" evidence="3">
    <location>
        <begin position="141"/>
        <end position="197"/>
    </location>
</feature>
<dbReference type="Proteomes" id="UP000217895">
    <property type="component" value="Chromosome"/>
</dbReference>
<keyword evidence="2" id="KW-0812">Transmembrane</keyword>
<protein>
    <submittedName>
        <fullName evidence="4">Peptidoglycan-binding domain 1 protein</fullName>
    </submittedName>
</protein>
<feature type="transmembrane region" description="Helical" evidence="2">
    <location>
        <begin position="29"/>
        <end position="50"/>
    </location>
</feature>
<dbReference type="Pfam" id="PF01471">
    <property type="entry name" value="PG_binding_1"/>
    <property type="match status" value="3"/>
</dbReference>
<name>A0A1Z4JCB1_LEPBY</name>
<feature type="domain" description="Peptidoglycan binding-like" evidence="3">
    <location>
        <begin position="219"/>
        <end position="273"/>
    </location>
</feature>
<evidence type="ECO:0000256" key="2">
    <source>
        <dbReference type="SAM" id="Phobius"/>
    </source>
</evidence>
<dbReference type="AlphaFoldDB" id="A0A1Z4JCB1"/>
<keyword evidence="2" id="KW-1133">Transmembrane helix</keyword>
<keyword evidence="2" id="KW-0472">Membrane</keyword>
<dbReference type="Gene3D" id="1.10.101.10">
    <property type="entry name" value="PGBD-like superfamily/PGBD"/>
    <property type="match status" value="3"/>
</dbReference>